<dbReference type="AlphaFoldDB" id="A0A1Y1UUJ9"/>
<dbReference type="GO" id="GO:0005737">
    <property type="term" value="C:cytoplasm"/>
    <property type="evidence" value="ECO:0007669"/>
    <property type="project" value="UniProtKB-SubCell"/>
</dbReference>
<proteinExistence type="inferred from homology"/>
<dbReference type="SMART" id="SM00948">
    <property type="entry name" value="Proteasome_A_N"/>
    <property type="match status" value="1"/>
</dbReference>
<dbReference type="GO" id="GO:0005634">
    <property type="term" value="C:nucleus"/>
    <property type="evidence" value="ECO:0007669"/>
    <property type="project" value="UniProtKB-SubCell"/>
</dbReference>
<dbReference type="GeneID" id="33556366"/>
<dbReference type="InterPro" id="IPR050115">
    <property type="entry name" value="Proteasome_alpha"/>
</dbReference>
<name>A0A1Y1UUJ9_9TREE</name>
<comment type="subcellular location">
    <subcellularLocation>
        <location evidence="6">Cytoplasm</location>
    </subcellularLocation>
    <subcellularLocation>
        <location evidence="6">Nucleus</location>
    </subcellularLocation>
</comment>
<dbReference type="STRING" id="4999.A0A1Y1UUJ9"/>
<evidence type="ECO:0000256" key="5">
    <source>
        <dbReference type="PROSITE-ProRule" id="PRU00808"/>
    </source>
</evidence>
<dbReference type="InterPro" id="IPR000426">
    <property type="entry name" value="Proteasome_asu_N"/>
</dbReference>
<dbReference type="PROSITE" id="PS00388">
    <property type="entry name" value="PROTEASOME_ALPHA_1"/>
    <property type="match status" value="1"/>
</dbReference>
<evidence type="ECO:0000256" key="1">
    <source>
        <dbReference type="ARBA" id="ARBA00002000"/>
    </source>
</evidence>
<accession>A0A1Y1UUJ9</accession>
<reference evidence="8 9" key="1">
    <citation type="submission" date="2017-03" db="EMBL/GenBank/DDBJ databases">
        <title>Widespread Adenine N6-methylation of Active Genes in Fungi.</title>
        <authorList>
            <consortium name="DOE Joint Genome Institute"/>
            <person name="Mondo S.J."/>
            <person name="Dannebaum R.O."/>
            <person name="Kuo R.C."/>
            <person name="Louie K.B."/>
            <person name="Bewick A.J."/>
            <person name="Labutti K."/>
            <person name="Haridas S."/>
            <person name="Kuo A."/>
            <person name="Salamov A."/>
            <person name="Ahrendt S.R."/>
            <person name="Lau R."/>
            <person name="Bowen B.P."/>
            <person name="Lipzen A."/>
            <person name="Sullivan W."/>
            <person name="Andreopoulos W.B."/>
            <person name="Clum A."/>
            <person name="Lindquist E."/>
            <person name="Daum C."/>
            <person name="Northen T.R."/>
            <person name="Ramamoorthy G."/>
            <person name="Schmitz R.J."/>
            <person name="Gryganskyi A."/>
            <person name="Culley D."/>
            <person name="Magnuson J."/>
            <person name="James T.Y."/>
            <person name="O'Malley M.A."/>
            <person name="Stajich J.E."/>
            <person name="Spatafora J.W."/>
            <person name="Visel A."/>
            <person name="Grigoriev I.V."/>
        </authorList>
    </citation>
    <scope>NUCLEOTIDE SEQUENCE [LARGE SCALE GENOMIC DNA]</scope>
    <source>
        <strain evidence="8 9">NRRL Y-17943</strain>
    </source>
</reference>
<evidence type="ECO:0000256" key="6">
    <source>
        <dbReference type="RuleBase" id="RU000551"/>
    </source>
</evidence>
<sequence length="257" mass="27640">MSSIGTGYDLSVSTYSPDGRLFQVEYAGKAVEAAGVAIGLRCSDGVVLGVERILHSKLLVKGANRRIQSLDDSIGLASAGLLADGVHLADRGRDEVWNFRETYNAPIPTQILADRLSMYVQAYTAYSSVRPFGVSSLVAGVDKTGPRLFCIEPSGVFYGYRGYAVGKGAVLARTELEKAVGKETEEGGVALTCREGVLEVARIIHLVHDDNKDKEFELEMTWISPESNMKHAVVPADLLAEADAKGKAALEEGMEED</sequence>
<dbReference type="InParanoid" id="A0A1Y1UUJ9"/>
<feature type="domain" description="Proteasome alpha-type subunits" evidence="7">
    <location>
        <begin position="8"/>
        <end position="30"/>
    </location>
</feature>
<dbReference type="RefSeq" id="XP_021874986.1">
    <property type="nucleotide sequence ID" value="XM_022014558.1"/>
</dbReference>
<evidence type="ECO:0000256" key="3">
    <source>
        <dbReference type="ARBA" id="ARBA00022942"/>
    </source>
</evidence>
<evidence type="ECO:0000256" key="2">
    <source>
        <dbReference type="ARBA" id="ARBA00022490"/>
    </source>
</evidence>
<evidence type="ECO:0000259" key="7">
    <source>
        <dbReference type="PROSITE" id="PS00388"/>
    </source>
</evidence>
<evidence type="ECO:0000313" key="9">
    <source>
        <dbReference type="Proteomes" id="UP000193218"/>
    </source>
</evidence>
<dbReference type="PANTHER" id="PTHR11599">
    <property type="entry name" value="PROTEASOME SUBUNIT ALPHA/BETA"/>
    <property type="match status" value="1"/>
</dbReference>
<dbReference type="Pfam" id="PF00227">
    <property type="entry name" value="Proteasome"/>
    <property type="match status" value="1"/>
</dbReference>
<dbReference type="PROSITE" id="PS51475">
    <property type="entry name" value="PROTEASOME_ALPHA_2"/>
    <property type="match status" value="1"/>
</dbReference>
<keyword evidence="9" id="KW-1185">Reference proteome</keyword>
<protein>
    <recommendedName>
        <fullName evidence="6">Proteasome subunit alpha type</fullName>
    </recommendedName>
</protein>
<dbReference type="GO" id="GO:0019773">
    <property type="term" value="C:proteasome core complex, alpha-subunit complex"/>
    <property type="evidence" value="ECO:0007669"/>
    <property type="project" value="UniProtKB-UniRule"/>
</dbReference>
<dbReference type="FunCoup" id="A0A1Y1UUJ9">
    <property type="interactions" value="677"/>
</dbReference>
<comment type="caution">
    <text evidence="8">The sequence shown here is derived from an EMBL/GenBank/DDBJ whole genome shotgun (WGS) entry which is preliminary data.</text>
</comment>
<dbReference type="InterPro" id="IPR023332">
    <property type="entry name" value="Proteasome_alpha-type"/>
</dbReference>
<dbReference type="OrthoDB" id="40134at2759"/>
<keyword evidence="3 5" id="KW-0647">Proteasome</keyword>
<gene>
    <name evidence="8" type="ORF">BD324DRAFT_614079</name>
</gene>
<dbReference type="Pfam" id="PF10584">
    <property type="entry name" value="Proteasome_A_N"/>
    <property type="match status" value="1"/>
</dbReference>
<evidence type="ECO:0000313" key="8">
    <source>
        <dbReference type="EMBL" id="ORX41307.1"/>
    </source>
</evidence>
<keyword evidence="2 6" id="KW-0963">Cytoplasm</keyword>
<evidence type="ECO:0000256" key="4">
    <source>
        <dbReference type="ARBA" id="ARBA00023242"/>
    </source>
</evidence>
<dbReference type="InterPro" id="IPR029055">
    <property type="entry name" value="Ntn_hydrolases_N"/>
</dbReference>
<dbReference type="EMBL" id="NBSH01000001">
    <property type="protein sequence ID" value="ORX41307.1"/>
    <property type="molecule type" value="Genomic_DNA"/>
</dbReference>
<comment type="function">
    <text evidence="1">The proteasome is a multicatalytic proteinase complex which is characterized by its ability to cleave peptides with Arg, Phe, Tyr, Leu, and Glu adjacent to the leaving group at neutral or slightly basic pH. The proteasome has an ATP-dependent proteolytic activity.</text>
</comment>
<comment type="similarity">
    <text evidence="5 6">Belongs to the peptidase T1A family.</text>
</comment>
<organism evidence="8 9">
    <name type="scientific">Kockovaella imperatae</name>
    <dbReference type="NCBI Taxonomy" id="4999"/>
    <lineage>
        <taxon>Eukaryota</taxon>
        <taxon>Fungi</taxon>
        <taxon>Dikarya</taxon>
        <taxon>Basidiomycota</taxon>
        <taxon>Agaricomycotina</taxon>
        <taxon>Tremellomycetes</taxon>
        <taxon>Tremellales</taxon>
        <taxon>Cuniculitremaceae</taxon>
        <taxon>Kockovaella</taxon>
    </lineage>
</organism>
<dbReference type="FunFam" id="3.60.20.10:FF:000007">
    <property type="entry name" value="Proteasome subunit alpha type"/>
    <property type="match status" value="1"/>
</dbReference>
<dbReference type="SUPFAM" id="SSF56235">
    <property type="entry name" value="N-terminal nucleophile aminohydrolases (Ntn hydrolases)"/>
    <property type="match status" value="1"/>
</dbReference>
<dbReference type="Proteomes" id="UP000193218">
    <property type="component" value="Unassembled WGS sequence"/>
</dbReference>
<dbReference type="CDD" id="cd03751">
    <property type="entry name" value="proteasome_alpha_type_3"/>
    <property type="match status" value="1"/>
</dbReference>
<comment type="subunit">
    <text evidence="6">The 26S proteasome consists of a 20S proteasome core and two 19S regulatory subunits.</text>
</comment>
<keyword evidence="4 6" id="KW-0539">Nucleus</keyword>
<dbReference type="GO" id="GO:0006511">
    <property type="term" value="P:ubiquitin-dependent protein catabolic process"/>
    <property type="evidence" value="ECO:0007669"/>
    <property type="project" value="InterPro"/>
</dbReference>
<dbReference type="Gene3D" id="3.60.20.10">
    <property type="entry name" value="Glutamine Phosphoribosylpyrophosphate, subunit 1, domain 1"/>
    <property type="match status" value="1"/>
</dbReference>
<dbReference type="InterPro" id="IPR001353">
    <property type="entry name" value="Proteasome_sua/b"/>
</dbReference>